<comment type="subcellular location">
    <subcellularLocation>
        <location evidence="1">Cell membrane</location>
        <topology evidence="1">Multi-pass membrane protein</topology>
    </subcellularLocation>
</comment>
<feature type="transmembrane region" description="Helical" evidence="6">
    <location>
        <begin position="122"/>
        <end position="142"/>
    </location>
</feature>
<feature type="transmembrane region" description="Helical" evidence="6">
    <location>
        <begin position="178"/>
        <end position="197"/>
    </location>
</feature>
<feature type="transmembrane region" description="Helical" evidence="6">
    <location>
        <begin position="68"/>
        <end position="87"/>
    </location>
</feature>
<feature type="transmembrane region" description="Helical" evidence="6">
    <location>
        <begin position="154"/>
        <end position="172"/>
    </location>
</feature>
<dbReference type="OrthoDB" id="9793828at2"/>
<evidence type="ECO:0000256" key="3">
    <source>
        <dbReference type="ARBA" id="ARBA00022692"/>
    </source>
</evidence>
<feature type="transmembrane region" description="Helical" evidence="6">
    <location>
        <begin position="209"/>
        <end position="232"/>
    </location>
</feature>
<evidence type="ECO:0000313" key="8">
    <source>
        <dbReference type="Proteomes" id="UP000290365"/>
    </source>
</evidence>
<dbReference type="RefSeq" id="WP_129892973.1">
    <property type="nucleotide sequence ID" value="NZ_CP035758.1"/>
</dbReference>
<sequence>MYYNSRNNGPFGGGAFRSRYQYQTLPYGFEGVQASGLISKVMGLLAFSFIFASIGAFVGISIGLSYGAYWIVAIAGFVVLIALQFLIQKSGLNLVLLYLFTFLEGLSLSPLLSLYLNWNSNILGEAFLMTAVTSLALAFYAWTTKRDFTRLGDYLFIGVILLLIASLVGIFFHTTLLALIISVVGIAIFAGYVLYYVQRAKYLADTLPNAIGLTVSIFITVLNLFLYILQLLTILQGGNRRD</sequence>
<dbReference type="PANTHER" id="PTHR23291">
    <property type="entry name" value="BAX INHIBITOR-RELATED"/>
    <property type="match status" value="1"/>
</dbReference>
<dbReference type="EMBL" id="CP035758">
    <property type="protein sequence ID" value="QBD81912.1"/>
    <property type="molecule type" value="Genomic_DNA"/>
</dbReference>
<gene>
    <name evidence="7" type="ORF">EPA93_40430</name>
</gene>
<evidence type="ECO:0000256" key="6">
    <source>
        <dbReference type="RuleBase" id="RU004379"/>
    </source>
</evidence>
<dbReference type="InterPro" id="IPR006214">
    <property type="entry name" value="Bax_inhibitor_1-related"/>
</dbReference>
<reference evidence="7 8" key="1">
    <citation type="submission" date="2019-01" db="EMBL/GenBank/DDBJ databases">
        <title>Ktedonosporobacter rubrisoli SCAWS-G2.</title>
        <authorList>
            <person name="Huang Y."/>
            <person name="Yan B."/>
        </authorList>
    </citation>
    <scope>NUCLEOTIDE SEQUENCE [LARGE SCALE GENOMIC DNA]</scope>
    <source>
        <strain evidence="7 8">SCAWS-G2</strain>
    </source>
</reference>
<evidence type="ECO:0000313" key="7">
    <source>
        <dbReference type="EMBL" id="QBD81912.1"/>
    </source>
</evidence>
<proteinExistence type="inferred from homology"/>
<evidence type="ECO:0000256" key="2">
    <source>
        <dbReference type="ARBA" id="ARBA00022475"/>
    </source>
</evidence>
<dbReference type="Pfam" id="PF01027">
    <property type="entry name" value="Bax1-I"/>
    <property type="match status" value="1"/>
</dbReference>
<evidence type="ECO:0000256" key="5">
    <source>
        <dbReference type="ARBA" id="ARBA00023136"/>
    </source>
</evidence>
<protein>
    <submittedName>
        <fullName evidence="7">Bax inhibitor-1/YccA family protein</fullName>
    </submittedName>
</protein>
<dbReference type="CDD" id="cd10432">
    <property type="entry name" value="BI-1-like_bacterial"/>
    <property type="match status" value="1"/>
</dbReference>
<keyword evidence="2" id="KW-1003">Cell membrane</keyword>
<dbReference type="Proteomes" id="UP000290365">
    <property type="component" value="Chromosome"/>
</dbReference>
<dbReference type="KEGG" id="kbs:EPA93_40430"/>
<evidence type="ECO:0000256" key="4">
    <source>
        <dbReference type="ARBA" id="ARBA00022989"/>
    </source>
</evidence>
<feature type="transmembrane region" description="Helical" evidence="6">
    <location>
        <begin position="94"/>
        <end position="116"/>
    </location>
</feature>
<dbReference type="GO" id="GO:0005886">
    <property type="term" value="C:plasma membrane"/>
    <property type="evidence" value="ECO:0007669"/>
    <property type="project" value="UniProtKB-SubCell"/>
</dbReference>
<accession>A0A4P6K200</accession>
<keyword evidence="4 6" id="KW-1133">Transmembrane helix</keyword>
<feature type="transmembrane region" description="Helical" evidence="6">
    <location>
        <begin position="41"/>
        <end position="62"/>
    </location>
</feature>
<keyword evidence="3 6" id="KW-0812">Transmembrane</keyword>
<dbReference type="PANTHER" id="PTHR23291:SF115">
    <property type="entry name" value="MODULATOR OF FTSH PROTEASE YCCA"/>
    <property type="match status" value="1"/>
</dbReference>
<name>A0A4P6K200_KTERU</name>
<dbReference type="AlphaFoldDB" id="A0A4P6K200"/>
<organism evidence="7 8">
    <name type="scientific">Ktedonosporobacter rubrisoli</name>
    <dbReference type="NCBI Taxonomy" id="2509675"/>
    <lineage>
        <taxon>Bacteria</taxon>
        <taxon>Bacillati</taxon>
        <taxon>Chloroflexota</taxon>
        <taxon>Ktedonobacteria</taxon>
        <taxon>Ktedonobacterales</taxon>
        <taxon>Ktedonosporobacteraceae</taxon>
        <taxon>Ktedonosporobacter</taxon>
    </lineage>
</organism>
<evidence type="ECO:0000256" key="1">
    <source>
        <dbReference type="ARBA" id="ARBA00004651"/>
    </source>
</evidence>
<keyword evidence="8" id="KW-1185">Reference proteome</keyword>
<keyword evidence="5 6" id="KW-0472">Membrane</keyword>
<comment type="similarity">
    <text evidence="6">Belongs to the BI1 family.</text>
</comment>